<name>A0A3N0WSB4_9FLAO</name>
<feature type="region of interest" description="Disordered" evidence="1">
    <location>
        <begin position="171"/>
        <end position="192"/>
    </location>
</feature>
<evidence type="ECO:0000313" key="2">
    <source>
        <dbReference type="EMBL" id="ROI07988.1"/>
    </source>
</evidence>
<feature type="compositionally biased region" description="Basic and acidic residues" evidence="1">
    <location>
        <begin position="431"/>
        <end position="456"/>
    </location>
</feature>
<feature type="compositionally biased region" description="Basic and acidic residues" evidence="1">
    <location>
        <begin position="284"/>
        <end position="307"/>
    </location>
</feature>
<dbReference type="Proteomes" id="UP000270224">
    <property type="component" value="Unassembled WGS sequence"/>
</dbReference>
<protein>
    <recommendedName>
        <fullName evidence="4">Tetratricopeptide repeat protein</fullName>
    </recommendedName>
</protein>
<feature type="region of interest" description="Disordered" evidence="1">
    <location>
        <begin position="284"/>
        <end position="315"/>
    </location>
</feature>
<evidence type="ECO:0000256" key="1">
    <source>
        <dbReference type="SAM" id="MobiDB-lite"/>
    </source>
</evidence>
<comment type="caution">
    <text evidence="2">The sequence shown here is derived from an EMBL/GenBank/DDBJ whole genome shotgun (WGS) entry which is preliminary data.</text>
</comment>
<dbReference type="EMBL" id="RJUG01000004">
    <property type="protein sequence ID" value="ROI07988.1"/>
    <property type="molecule type" value="Genomic_DNA"/>
</dbReference>
<feature type="compositionally biased region" description="Basic and acidic residues" evidence="1">
    <location>
        <begin position="504"/>
        <end position="539"/>
    </location>
</feature>
<evidence type="ECO:0008006" key="4">
    <source>
        <dbReference type="Google" id="ProtNLM"/>
    </source>
</evidence>
<dbReference type="OrthoDB" id="594666at2"/>
<dbReference type="AlphaFoldDB" id="A0A3N0WSB4"/>
<feature type="compositionally biased region" description="Basic and acidic residues" evidence="1">
    <location>
        <begin position="383"/>
        <end position="400"/>
    </location>
</feature>
<proteinExistence type="predicted"/>
<reference evidence="3" key="1">
    <citation type="submission" date="2018-11" db="EMBL/GenBank/DDBJ databases">
        <title>Proposal to divide the Flavobacteriaceae and reorganize its genera based on Amino Acid Identity values calculated from whole genome sequences.</title>
        <authorList>
            <person name="Nicholson A.C."/>
            <person name="Gulvik C.A."/>
            <person name="Whitney A.M."/>
            <person name="Humrighouse B.W."/>
            <person name="Bell M."/>
            <person name="Holmens B."/>
            <person name="Steigerwalt A."/>
            <person name="Villarma A."/>
            <person name="Sheth M."/>
            <person name="Batra D."/>
            <person name="Pryor J."/>
            <person name="Bernardet J.-F."/>
            <person name="Hugo C."/>
            <person name="Kampfer P."/>
            <person name="Newman J."/>
            <person name="Mcquiston J.R."/>
        </authorList>
    </citation>
    <scope>NUCLEOTIDE SEQUENCE [LARGE SCALE GENOMIC DNA]</scope>
    <source>
        <strain evidence="3">H3056</strain>
    </source>
</reference>
<feature type="compositionally biased region" description="Polar residues" evidence="1">
    <location>
        <begin position="414"/>
        <end position="430"/>
    </location>
</feature>
<dbReference type="RefSeq" id="WP_123266300.1">
    <property type="nucleotide sequence ID" value="NZ_RJUG01000004.1"/>
</dbReference>
<feature type="region of interest" description="Disordered" evidence="1">
    <location>
        <begin position="370"/>
        <end position="472"/>
    </location>
</feature>
<feature type="compositionally biased region" description="Low complexity" evidence="1">
    <location>
        <begin position="174"/>
        <end position="183"/>
    </location>
</feature>
<gene>
    <name evidence="2" type="ORF">EGI11_10005</name>
</gene>
<accession>A0A3N0WSB4</accession>
<sequence length="658" mass="75228">MNGRILEIARNPELMQRTDLDLLKKEISAHPYLQSLRALHLLGTHRLDPENYANELSVTAAYTTDKKILYQLINSKGEEKSENLNEFVAEETDETELNSAPEADEVSAEETYEKYTAVTSKEVEPLAKVYVNGELNRILFPGEEDFMTRKNPHIDLKATLEAGKIVMFEEEENSASNSNVENEVPFEETETEKIPDLKAENFKSSDLAVNPEVETISENSEKTAEKQGIFEAELEFKSLDAENFSKEKIIHEDEISEQSEVIKDAEKLSFHGVDDFLPEVKIEGSETKNTATEEQHLNKNEIPEKTAGKQGIFEDENKFTSLDAENFSKEKIIHEEEISAQTEVVKNSEKLSFHGLDDFLPEVKIEAPKPEKLVTQAPKPAQNKHEEEMQRLIAEVEAKIKASKKQKTQEPEEISQNTDLNFSETQSFEVSSERNSEEEIEKTEKNTDLAPKKNTEESSETPSDWKPMSFSDSTANTLVKKRFAQNTEFAESKPEIQTETVQAELEKNTETEAKKPEAEVETEEPKAEIETEKTAEKPVESNVPSFINTWQSWLKIDRSEAQPKADEISITEIKNKVIENFIEKEPKISKLKEESDFVIKERTDDISHLMTETLANLYVEQKLYAKAIKAYYVLTEKYPDKTAYFEEKINEIKTLRQK</sequence>
<feature type="region of interest" description="Disordered" evidence="1">
    <location>
        <begin position="486"/>
        <end position="541"/>
    </location>
</feature>
<feature type="region of interest" description="Disordered" evidence="1">
    <location>
        <begin position="90"/>
        <end position="109"/>
    </location>
</feature>
<organism evidence="2 3">
    <name type="scientific">Kaistella daneshvariae</name>
    <dbReference type="NCBI Taxonomy" id="2487074"/>
    <lineage>
        <taxon>Bacteria</taxon>
        <taxon>Pseudomonadati</taxon>
        <taxon>Bacteroidota</taxon>
        <taxon>Flavobacteriia</taxon>
        <taxon>Flavobacteriales</taxon>
        <taxon>Weeksellaceae</taxon>
        <taxon>Chryseobacterium group</taxon>
        <taxon>Kaistella</taxon>
    </lineage>
</organism>
<evidence type="ECO:0000313" key="3">
    <source>
        <dbReference type="Proteomes" id="UP000270224"/>
    </source>
</evidence>